<name>A0ABT7YNB8_9ACTN</name>
<dbReference type="PANTHER" id="PTHR43709:SF2">
    <property type="entry name" value="DUF453 DOMAIN PROTEIN (AFU_ORTHOLOGUE AFUA_6G00360)"/>
    <property type="match status" value="1"/>
</dbReference>
<evidence type="ECO:0000313" key="4">
    <source>
        <dbReference type="Proteomes" id="UP001171902"/>
    </source>
</evidence>
<evidence type="ECO:0000256" key="2">
    <source>
        <dbReference type="ARBA" id="ARBA00023235"/>
    </source>
</evidence>
<sequence>MIRAAIVQAEGSPCPTAVLPLAAAPPEAGGLLSWLAEVRRWMRGAGLGPVLKLALAEPKGRNELDYRFVQVVPGARDAFELRGTCGHSILAAVLGAEALGWTDAGAAVRVAVRGNGDIVHCEPSGRGAGAATYAVRFTAAAPKPLRALTLFDEPSTMLDVPGGRAEVSGVDAGNPYVFVDAARLGADSAAALFTAGDDLYRRMAAIRDAAERRLGWRPGTFPKIAAVAPGPDGAVAARAISVPSWHPTLALTGAISLAAACAIPGTVPSRRLRGGPRDGELTILTPGGATSATAVVAHGRLLGVGIGNKAVRLIDLVDIPIHSGPDRPLAALTVSERTP</sequence>
<dbReference type="InterPro" id="IPR007400">
    <property type="entry name" value="PrpF-like"/>
</dbReference>
<dbReference type="Pfam" id="PF04303">
    <property type="entry name" value="PrpF"/>
    <property type="match status" value="1"/>
</dbReference>
<dbReference type="SUPFAM" id="SSF54506">
    <property type="entry name" value="Diaminopimelate epimerase-like"/>
    <property type="match status" value="1"/>
</dbReference>
<comment type="similarity">
    <text evidence="1">Belongs to the PrpF family.</text>
</comment>
<proteinExistence type="inferred from homology"/>
<reference evidence="3" key="1">
    <citation type="submission" date="2023-06" db="EMBL/GenBank/DDBJ databases">
        <title>Gycomyces niveus sp.nov., a novel actinomycete isolated from soil in Shouguang.</title>
        <authorList>
            <person name="Yang X."/>
            <person name="Zhao J."/>
        </authorList>
    </citation>
    <scope>NUCLEOTIDE SEQUENCE</scope>
    <source>
        <strain evidence="3">NEAU C2</strain>
    </source>
</reference>
<dbReference type="PANTHER" id="PTHR43709">
    <property type="entry name" value="ACONITATE ISOMERASE-RELATED"/>
    <property type="match status" value="1"/>
</dbReference>
<evidence type="ECO:0000256" key="1">
    <source>
        <dbReference type="ARBA" id="ARBA00007673"/>
    </source>
</evidence>
<organism evidence="3 4">
    <name type="scientific">Glycomyces tritici</name>
    <dbReference type="NCBI Taxonomy" id="2665176"/>
    <lineage>
        <taxon>Bacteria</taxon>
        <taxon>Bacillati</taxon>
        <taxon>Actinomycetota</taxon>
        <taxon>Actinomycetes</taxon>
        <taxon>Glycomycetales</taxon>
        <taxon>Glycomycetaceae</taxon>
        <taxon>Glycomyces</taxon>
    </lineage>
</organism>
<dbReference type="EMBL" id="JAUEMJ010000002">
    <property type="protein sequence ID" value="MDN3240113.1"/>
    <property type="molecule type" value="Genomic_DNA"/>
</dbReference>
<accession>A0ABT7YNB8</accession>
<dbReference type="Proteomes" id="UP001171902">
    <property type="component" value="Unassembled WGS sequence"/>
</dbReference>
<comment type="caution">
    <text evidence="3">The sequence shown here is derived from an EMBL/GenBank/DDBJ whole genome shotgun (WGS) entry which is preliminary data.</text>
</comment>
<gene>
    <name evidence="3" type="ORF">QWI33_10270</name>
</gene>
<keyword evidence="4" id="KW-1185">Reference proteome</keyword>
<evidence type="ECO:0000313" key="3">
    <source>
        <dbReference type="EMBL" id="MDN3240113.1"/>
    </source>
</evidence>
<dbReference type="Gene3D" id="3.10.310.10">
    <property type="entry name" value="Diaminopimelate Epimerase, Chain A, domain 1"/>
    <property type="match status" value="1"/>
</dbReference>
<keyword evidence="2" id="KW-0413">Isomerase</keyword>
<dbReference type="RefSeq" id="WP_289957160.1">
    <property type="nucleotide sequence ID" value="NZ_JAUEMJ010000002.1"/>
</dbReference>
<protein>
    <submittedName>
        <fullName evidence="3">PrpF domain-containing protein</fullName>
    </submittedName>
</protein>